<comment type="caution">
    <text evidence="1">The sequence shown here is derived from an EMBL/GenBank/DDBJ whole genome shotgun (WGS) entry which is preliminary data.</text>
</comment>
<reference evidence="1 2" key="1">
    <citation type="submission" date="2022-12" db="EMBL/GenBank/DDBJ databases">
        <title>Metagenome assembled genome from gulf of manar.</title>
        <authorList>
            <person name="Kohli P."/>
            <person name="Pk S."/>
            <person name="Venkata Ramana C."/>
            <person name="Sasikala C."/>
        </authorList>
    </citation>
    <scope>NUCLEOTIDE SEQUENCE [LARGE SCALE GENOMIC DNA]</scope>
    <source>
        <strain evidence="1">JB008</strain>
    </source>
</reference>
<dbReference type="Gene3D" id="3.10.520.10">
    <property type="entry name" value="ApbE-like domains"/>
    <property type="match status" value="1"/>
</dbReference>
<organism evidence="1 2">
    <name type="scientific">Candidatus Thalassospirochaeta sargassi</name>
    <dbReference type="NCBI Taxonomy" id="3119039"/>
    <lineage>
        <taxon>Bacteria</taxon>
        <taxon>Pseudomonadati</taxon>
        <taxon>Spirochaetota</taxon>
        <taxon>Spirochaetia</taxon>
        <taxon>Spirochaetales</taxon>
        <taxon>Spirochaetaceae</taxon>
        <taxon>Candidatus Thalassospirochaeta</taxon>
    </lineage>
</organism>
<evidence type="ECO:0000313" key="2">
    <source>
        <dbReference type="Proteomes" id="UP001221217"/>
    </source>
</evidence>
<dbReference type="InterPro" id="IPR003374">
    <property type="entry name" value="ApbE-like_sf"/>
</dbReference>
<accession>A0AAJ1ICC0</accession>
<gene>
    <name evidence="1" type="ORF">PQJ61_07625</name>
</gene>
<evidence type="ECO:0000313" key="1">
    <source>
        <dbReference type="EMBL" id="MDC7226619.1"/>
    </source>
</evidence>
<dbReference type="AlphaFoldDB" id="A0AAJ1ICC0"/>
<dbReference type="Proteomes" id="UP001221217">
    <property type="component" value="Unassembled WGS sequence"/>
</dbReference>
<protein>
    <submittedName>
        <fullName evidence="1">UPF0280 family protein</fullName>
    </submittedName>
</protein>
<name>A0AAJ1ICC0_9SPIO</name>
<proteinExistence type="predicted"/>
<sequence length="251" mass="26337">MRHFETFSYRDASYRISPADNTSLYKEITSRITEIRIELEAYIKRQPEFLTSLTPVNLLPKAPEPAVLMAEAAELTGTGPMAAVAGTTASLAALRAAETLTTPRREIIIENGGDIFILPGADPEPVTAGIFSGIDSSFSNLALKVPPGARGTALCSSSSRMGHSLSLGDCDLCTVVSGNASLADAAATQGCNMVKAEADLGPAAEKISAIKGVTGVLIIKNKQLAIAGKMPEIVRHSDSEGLNKITGTFFL</sequence>
<dbReference type="EMBL" id="JAQQAL010000015">
    <property type="protein sequence ID" value="MDC7226619.1"/>
    <property type="molecule type" value="Genomic_DNA"/>
</dbReference>
<dbReference type="SUPFAM" id="SSF143631">
    <property type="entry name" value="ApbE-like"/>
    <property type="match status" value="1"/>
</dbReference>